<dbReference type="PROSITE" id="PS50835">
    <property type="entry name" value="IG_LIKE"/>
    <property type="match status" value="1"/>
</dbReference>
<dbReference type="PANTHER" id="PTHR11640">
    <property type="entry name" value="NEPHRIN"/>
    <property type="match status" value="1"/>
</dbReference>
<accession>A0A9W9Y7M4</accession>
<dbReference type="AlphaFoldDB" id="A0A9W9Y7M4"/>
<keyword evidence="2" id="KW-0472">Membrane</keyword>
<dbReference type="SMART" id="SM00408">
    <property type="entry name" value="IGc2"/>
    <property type="match status" value="1"/>
</dbReference>
<dbReference type="SMART" id="SM00409">
    <property type="entry name" value="IG"/>
    <property type="match status" value="2"/>
</dbReference>
<feature type="domain" description="Ig-like" evidence="6">
    <location>
        <begin position="122"/>
        <end position="194"/>
    </location>
</feature>
<dbReference type="GO" id="GO:0016020">
    <property type="term" value="C:membrane"/>
    <property type="evidence" value="ECO:0007669"/>
    <property type="project" value="UniProtKB-SubCell"/>
</dbReference>
<evidence type="ECO:0000256" key="2">
    <source>
        <dbReference type="ARBA" id="ARBA00023136"/>
    </source>
</evidence>
<sequence>MDYYRNLKRLEPEKFLQTLEETPWDTAFVSDEIDGQTVTTVELSYTQTGGNDVLIARKYPGQALQILAASGYSGRISSSGDATFTISNIVKSDSRTFECKVSFTDINNLWIRDFVEVIVVDPAKIVKLASEYEVAVGQSVSLHCQAEGNPKPTYIWTPCESVCHESTLNIPGVLSDGVYTCKVTNGLGSDAKIPVLP</sequence>
<comment type="caution">
    <text evidence="7">The sequence shown here is derived from an EMBL/GenBank/DDBJ whole genome shotgun (WGS) entry which is preliminary data.</text>
</comment>
<name>A0A9W9Y7M4_9CNID</name>
<gene>
    <name evidence="7" type="primary">IGSF9_2</name>
    <name evidence="7" type="ORF">OS493_035724</name>
</gene>
<organism evidence="7 8">
    <name type="scientific">Desmophyllum pertusum</name>
    <dbReference type="NCBI Taxonomy" id="174260"/>
    <lineage>
        <taxon>Eukaryota</taxon>
        <taxon>Metazoa</taxon>
        <taxon>Cnidaria</taxon>
        <taxon>Anthozoa</taxon>
        <taxon>Hexacorallia</taxon>
        <taxon>Scleractinia</taxon>
        <taxon>Caryophylliina</taxon>
        <taxon>Caryophylliidae</taxon>
        <taxon>Desmophyllum</taxon>
    </lineage>
</organism>
<evidence type="ECO:0000256" key="4">
    <source>
        <dbReference type="ARBA" id="ARBA00023180"/>
    </source>
</evidence>
<protein>
    <submittedName>
        <fullName evidence="7">Protein turtle A-like</fullName>
    </submittedName>
</protein>
<evidence type="ECO:0000256" key="3">
    <source>
        <dbReference type="ARBA" id="ARBA00023157"/>
    </source>
</evidence>
<comment type="subcellular location">
    <subcellularLocation>
        <location evidence="1">Membrane</location>
        <topology evidence="1">Single-pass type I membrane protein</topology>
    </subcellularLocation>
</comment>
<dbReference type="InterPro" id="IPR003599">
    <property type="entry name" value="Ig_sub"/>
</dbReference>
<dbReference type="EMBL" id="MU827832">
    <property type="protein sequence ID" value="KAJ7320930.1"/>
    <property type="molecule type" value="Genomic_DNA"/>
</dbReference>
<dbReference type="OrthoDB" id="5985519at2759"/>
<dbReference type="InterPro" id="IPR007110">
    <property type="entry name" value="Ig-like_dom"/>
</dbReference>
<evidence type="ECO:0000256" key="1">
    <source>
        <dbReference type="ARBA" id="ARBA00004479"/>
    </source>
</evidence>
<dbReference type="InterPro" id="IPR051275">
    <property type="entry name" value="Cell_adhesion_signaling"/>
</dbReference>
<dbReference type="InterPro" id="IPR036179">
    <property type="entry name" value="Ig-like_dom_sf"/>
</dbReference>
<keyword evidence="8" id="KW-1185">Reference proteome</keyword>
<dbReference type="Pfam" id="PF13927">
    <property type="entry name" value="Ig_3"/>
    <property type="match status" value="1"/>
</dbReference>
<evidence type="ECO:0000313" key="8">
    <source>
        <dbReference type="Proteomes" id="UP001163046"/>
    </source>
</evidence>
<reference evidence="7" key="1">
    <citation type="submission" date="2023-01" db="EMBL/GenBank/DDBJ databases">
        <title>Genome assembly of the deep-sea coral Lophelia pertusa.</title>
        <authorList>
            <person name="Herrera S."/>
            <person name="Cordes E."/>
        </authorList>
    </citation>
    <scope>NUCLEOTIDE SEQUENCE</scope>
    <source>
        <strain evidence="7">USNM1676648</strain>
        <tissue evidence="7">Polyp</tissue>
    </source>
</reference>
<evidence type="ECO:0000256" key="5">
    <source>
        <dbReference type="ARBA" id="ARBA00023319"/>
    </source>
</evidence>
<dbReference type="InterPro" id="IPR013783">
    <property type="entry name" value="Ig-like_fold"/>
</dbReference>
<keyword evidence="4" id="KW-0325">Glycoprotein</keyword>
<dbReference type="Gene3D" id="2.60.40.10">
    <property type="entry name" value="Immunoglobulins"/>
    <property type="match status" value="2"/>
</dbReference>
<dbReference type="Proteomes" id="UP001163046">
    <property type="component" value="Unassembled WGS sequence"/>
</dbReference>
<evidence type="ECO:0000259" key="6">
    <source>
        <dbReference type="PROSITE" id="PS50835"/>
    </source>
</evidence>
<dbReference type="SUPFAM" id="SSF48726">
    <property type="entry name" value="Immunoglobulin"/>
    <property type="match status" value="2"/>
</dbReference>
<proteinExistence type="predicted"/>
<keyword evidence="3" id="KW-1015">Disulfide bond</keyword>
<dbReference type="InterPro" id="IPR003598">
    <property type="entry name" value="Ig_sub2"/>
</dbReference>
<evidence type="ECO:0000313" key="7">
    <source>
        <dbReference type="EMBL" id="KAJ7320930.1"/>
    </source>
</evidence>
<keyword evidence="5" id="KW-0393">Immunoglobulin domain</keyword>